<dbReference type="InterPro" id="IPR036640">
    <property type="entry name" value="ABC1_TM_sf"/>
</dbReference>
<dbReference type="InterPro" id="IPR003439">
    <property type="entry name" value="ABC_transporter-like_ATP-bd"/>
</dbReference>
<dbReference type="Gene3D" id="3.40.50.300">
    <property type="entry name" value="P-loop containing nucleotide triphosphate hydrolases"/>
    <property type="match status" value="1"/>
</dbReference>
<evidence type="ECO:0000256" key="2">
    <source>
        <dbReference type="ARBA" id="ARBA00022692"/>
    </source>
</evidence>
<evidence type="ECO:0000259" key="9">
    <source>
        <dbReference type="PROSITE" id="PS50929"/>
    </source>
</evidence>
<dbReference type="InterPro" id="IPR003593">
    <property type="entry name" value="AAA+_ATPase"/>
</dbReference>
<keyword evidence="10" id="KW-0378">Hydrolase</keyword>
<evidence type="ECO:0000256" key="3">
    <source>
        <dbReference type="ARBA" id="ARBA00022741"/>
    </source>
</evidence>
<dbReference type="GO" id="GO:0008233">
    <property type="term" value="F:peptidase activity"/>
    <property type="evidence" value="ECO:0007669"/>
    <property type="project" value="UniProtKB-KW"/>
</dbReference>
<dbReference type="InterPro" id="IPR027417">
    <property type="entry name" value="P-loop_NTPase"/>
</dbReference>
<gene>
    <name evidence="10" type="primary">prtD</name>
    <name evidence="10" type="ORF">MECH1_V1_1332</name>
</gene>
<dbReference type="GO" id="GO:0006508">
    <property type="term" value="P:proteolysis"/>
    <property type="evidence" value="ECO:0007669"/>
    <property type="project" value="UniProtKB-KW"/>
</dbReference>
<dbReference type="PANTHER" id="PTHR24221">
    <property type="entry name" value="ATP-BINDING CASSETTE SUB-FAMILY B"/>
    <property type="match status" value="1"/>
</dbReference>
<dbReference type="SMART" id="SM00382">
    <property type="entry name" value="AAA"/>
    <property type="match status" value="1"/>
</dbReference>
<keyword evidence="2 7" id="KW-0812">Transmembrane</keyword>
<proteinExistence type="predicted"/>
<evidence type="ECO:0000256" key="4">
    <source>
        <dbReference type="ARBA" id="ARBA00022840"/>
    </source>
</evidence>
<dbReference type="PROSITE" id="PS50929">
    <property type="entry name" value="ABC_TM1F"/>
    <property type="match status" value="1"/>
</dbReference>
<feature type="domain" description="ABC transporter" evidence="8">
    <location>
        <begin position="322"/>
        <end position="558"/>
    </location>
</feature>
<evidence type="ECO:0000259" key="8">
    <source>
        <dbReference type="PROSITE" id="PS50893"/>
    </source>
</evidence>
<evidence type="ECO:0000256" key="5">
    <source>
        <dbReference type="ARBA" id="ARBA00022989"/>
    </source>
</evidence>
<evidence type="ECO:0000256" key="1">
    <source>
        <dbReference type="ARBA" id="ARBA00004651"/>
    </source>
</evidence>
<keyword evidence="3" id="KW-0547">Nucleotide-binding</keyword>
<accession>A0ABM9NHN3</accession>
<keyword evidence="4 10" id="KW-0067">ATP-binding</keyword>
<evidence type="ECO:0000256" key="6">
    <source>
        <dbReference type="ARBA" id="ARBA00023136"/>
    </source>
</evidence>
<feature type="domain" description="ABC transmembrane type-1" evidence="9">
    <location>
        <begin position="17"/>
        <end position="289"/>
    </location>
</feature>
<evidence type="ECO:0000256" key="7">
    <source>
        <dbReference type="SAM" id="Phobius"/>
    </source>
</evidence>
<dbReference type="Pfam" id="PF00664">
    <property type="entry name" value="ABC_membrane"/>
    <property type="match status" value="1"/>
</dbReference>
<dbReference type="InterPro" id="IPR011527">
    <property type="entry name" value="ABC1_TM_dom"/>
</dbReference>
<dbReference type="GO" id="GO:0005524">
    <property type="term" value="F:ATP binding"/>
    <property type="evidence" value="ECO:0007669"/>
    <property type="project" value="UniProtKB-KW"/>
</dbReference>
<dbReference type="PANTHER" id="PTHR24221:SF654">
    <property type="entry name" value="ATP-BINDING CASSETTE SUB-FAMILY B MEMBER 6"/>
    <property type="match status" value="1"/>
</dbReference>
<dbReference type="NCBIfam" id="TIGR01842">
    <property type="entry name" value="type_I_sec_PrtD"/>
    <property type="match status" value="1"/>
</dbReference>
<name>A0ABM9NHN3_9GAMM</name>
<keyword evidence="6 7" id="KW-0472">Membrane</keyword>
<sequence length="569" mass="62463">MSLAEVFRQCRPFFLYAGIFSLVGNFLALGPSLYMLTVFDRVLSSRSNQTLAVLTCIFVFTLAIEAVLDALRTRLFGRLGDTVYVHLRKPVLNAVLRFRKRDDLGQHGLDDLEIVKNFLSGAGIKAAFEVPWIPIFLWVLWLFHPLLFAIALASALIMFGLTYLEEVVTKKNQSDAHRKQRESGDFVNRAFQNSEVVAALAMQENIQSRWERVNDQFRDASLRAQKKISAIVGFSQFIRSFLQVSSMGTAAYLVINVEGVTPGVMIASTIVLGKATAPIVKVLSSWRSFLVFRLACQRLEELLKDQQSVPEGFRHAPPQGHLTVENLLFFLNRDRTILNGIHFELTPGETLGIIGSSASGKTSLARLLVGLYEPSDGAVRLDGVDVHWWAKNGLGAYLGYLPQEQQLFKGTVAENIARMGDAYRQAEAVVEAAKRVGIHDLILRLPQGYDTDIGIGGAVLSGGQRQLIGLARALFGGPRLVVLDEPNANLDGPSELLLLDLIRRLKADGVTLVIIAHKPSILQDVDKLLVLGNGKQLLFGPREAVLQRLEPPGGVVVAPAKTAPRSAAG</sequence>
<dbReference type="InterPro" id="IPR017871">
    <property type="entry name" value="ABC_transporter-like_CS"/>
</dbReference>
<evidence type="ECO:0000313" key="10">
    <source>
        <dbReference type="EMBL" id="CAL1240108.1"/>
    </source>
</evidence>
<reference evidence="10 11" key="1">
    <citation type="submission" date="2024-04" db="EMBL/GenBank/DDBJ databases">
        <authorList>
            <person name="Cremers G."/>
        </authorList>
    </citation>
    <scope>NUCLEOTIDE SEQUENCE [LARGE SCALE GENOMIC DNA]</scope>
    <source>
        <strain evidence="10">MeCH1-AG</strain>
    </source>
</reference>
<keyword evidence="10" id="KW-0645">Protease</keyword>
<keyword evidence="5 7" id="KW-1133">Transmembrane helix</keyword>
<dbReference type="InterPro" id="IPR010128">
    <property type="entry name" value="ATPase_T1SS_PrtD-like"/>
</dbReference>
<dbReference type="Proteomes" id="UP001497493">
    <property type="component" value="Chromosome"/>
</dbReference>
<comment type="subcellular location">
    <subcellularLocation>
        <location evidence="1">Cell membrane</location>
        <topology evidence="1">Multi-pass membrane protein</topology>
    </subcellularLocation>
</comment>
<dbReference type="PROSITE" id="PS50893">
    <property type="entry name" value="ABC_TRANSPORTER_2"/>
    <property type="match status" value="1"/>
</dbReference>
<organism evidence="10 11">
    <name type="scientific">Candidatus Methylocalor cossyra</name>
    <dbReference type="NCBI Taxonomy" id="3108543"/>
    <lineage>
        <taxon>Bacteria</taxon>
        <taxon>Pseudomonadati</taxon>
        <taxon>Pseudomonadota</taxon>
        <taxon>Gammaproteobacteria</taxon>
        <taxon>Methylococcales</taxon>
        <taxon>Methylococcaceae</taxon>
        <taxon>Candidatus Methylocalor</taxon>
    </lineage>
</organism>
<feature type="transmembrane region" description="Helical" evidence="7">
    <location>
        <begin position="135"/>
        <end position="164"/>
    </location>
</feature>
<evidence type="ECO:0000313" key="11">
    <source>
        <dbReference type="Proteomes" id="UP001497493"/>
    </source>
</evidence>
<dbReference type="SUPFAM" id="SSF90123">
    <property type="entry name" value="ABC transporter transmembrane region"/>
    <property type="match status" value="1"/>
</dbReference>
<feature type="transmembrane region" description="Helical" evidence="7">
    <location>
        <begin position="12"/>
        <end position="30"/>
    </location>
</feature>
<dbReference type="EMBL" id="OZ026884">
    <property type="protein sequence ID" value="CAL1240108.1"/>
    <property type="molecule type" value="Genomic_DNA"/>
</dbReference>
<dbReference type="SUPFAM" id="SSF52540">
    <property type="entry name" value="P-loop containing nucleoside triphosphate hydrolases"/>
    <property type="match status" value="1"/>
</dbReference>
<dbReference type="RefSeq" id="WP_348759617.1">
    <property type="nucleotide sequence ID" value="NZ_OZ026884.1"/>
</dbReference>
<dbReference type="Gene3D" id="1.20.1560.10">
    <property type="entry name" value="ABC transporter type 1, transmembrane domain"/>
    <property type="match status" value="1"/>
</dbReference>
<dbReference type="PROSITE" id="PS00211">
    <property type="entry name" value="ABC_TRANSPORTER_1"/>
    <property type="match status" value="1"/>
</dbReference>
<protein>
    <submittedName>
        <fullName evidence="10">Proteases secretion ATP-binding protein PrtD</fullName>
    </submittedName>
</protein>
<dbReference type="Pfam" id="PF00005">
    <property type="entry name" value="ABC_tran"/>
    <property type="match status" value="1"/>
</dbReference>
<feature type="transmembrane region" description="Helical" evidence="7">
    <location>
        <begin position="50"/>
        <end position="68"/>
    </location>
</feature>
<keyword evidence="11" id="KW-1185">Reference proteome</keyword>
<dbReference type="InterPro" id="IPR039421">
    <property type="entry name" value="Type_1_exporter"/>
</dbReference>